<organism evidence="2 3">
    <name type="scientific">Halorubrum tibetense</name>
    <dbReference type="NCBI Taxonomy" id="175631"/>
    <lineage>
        <taxon>Archaea</taxon>
        <taxon>Methanobacteriati</taxon>
        <taxon>Methanobacteriota</taxon>
        <taxon>Stenosarchaea group</taxon>
        <taxon>Halobacteria</taxon>
        <taxon>Halobacteriales</taxon>
        <taxon>Haloferacaceae</taxon>
        <taxon>Halorubrum</taxon>
    </lineage>
</organism>
<dbReference type="Pfam" id="PF20143">
    <property type="entry name" value="NAD_kinase_C"/>
    <property type="match status" value="1"/>
</dbReference>
<dbReference type="InterPro" id="IPR017437">
    <property type="entry name" value="ATP-NAD_kinase_PpnK-typ_C"/>
</dbReference>
<keyword evidence="3" id="KW-1185">Reference proteome</keyword>
<dbReference type="InterPro" id="IPR016064">
    <property type="entry name" value="NAD/diacylglycerol_kinase_sf"/>
</dbReference>
<evidence type="ECO:0000256" key="1">
    <source>
        <dbReference type="SAM" id="MobiDB-lite"/>
    </source>
</evidence>
<dbReference type="Gene3D" id="2.60.200.30">
    <property type="entry name" value="Probable inorganic polyphosphate/atp-NAD kinase, domain 2"/>
    <property type="match status" value="1"/>
</dbReference>
<comment type="caution">
    <text evidence="2">The sequence shown here is derived from an EMBL/GenBank/DDBJ whole genome shotgun (WGS) entry which is preliminary data.</text>
</comment>
<dbReference type="EMBL" id="JBHSWW010000039">
    <property type="protein sequence ID" value="MFC6752764.1"/>
    <property type="molecule type" value="Genomic_DNA"/>
</dbReference>
<evidence type="ECO:0000313" key="3">
    <source>
        <dbReference type="Proteomes" id="UP001596442"/>
    </source>
</evidence>
<gene>
    <name evidence="2" type="ORF">ACFQEU_04690</name>
</gene>
<reference evidence="2 3" key="1">
    <citation type="journal article" date="2019" name="Int. J. Syst. Evol. Microbiol.">
        <title>The Global Catalogue of Microorganisms (GCM) 10K type strain sequencing project: providing services to taxonomists for standard genome sequencing and annotation.</title>
        <authorList>
            <consortium name="The Broad Institute Genomics Platform"/>
            <consortium name="The Broad Institute Genome Sequencing Center for Infectious Disease"/>
            <person name="Wu L."/>
            <person name="Ma J."/>
        </authorList>
    </citation>
    <scope>NUCLEOTIDE SEQUENCE [LARGE SCALE GENOMIC DNA]</scope>
    <source>
        <strain evidence="2 3">CGMCC 1.3239</strain>
    </source>
</reference>
<dbReference type="RefSeq" id="WP_379779763.1">
    <property type="nucleotide sequence ID" value="NZ_JBHSWW010000039.1"/>
</dbReference>
<dbReference type="SUPFAM" id="SSF111331">
    <property type="entry name" value="NAD kinase/diacylglycerol kinase-like"/>
    <property type="match status" value="1"/>
</dbReference>
<dbReference type="Proteomes" id="UP001596442">
    <property type="component" value="Unassembled WGS sequence"/>
</dbReference>
<dbReference type="AlphaFoldDB" id="A0ABD5S8A0"/>
<feature type="compositionally biased region" description="Basic and acidic residues" evidence="1">
    <location>
        <begin position="271"/>
        <end position="280"/>
    </location>
</feature>
<accession>A0ABD5S8A0</accession>
<sequence length="280" mass="28827">MGDPPSRIAVVGPDDDRTSRARRAVGDAGGELVDPPSADADADAVVALGDDAIHDVVRRAVASDGSVDADQTPVYPLRERLPDPLAGNTVTVDDAVGNDRNSIDQAIRHLLDGTTRTVPHPVLAADIGGTNTYHAALDVALVTDEPARISEYGIEIPGRRHVTVRSDGVVVATPLGSEGYANAAGGPVITPGAGLAVVPIAPFTTRRDTWVVDGEVALSVERDVEAVSIVVDGGRRERIPAGRPVRIGVGAHVDLLVDGTGPNPGDGVDPATDRKGSNNS</sequence>
<dbReference type="PANTHER" id="PTHR20275">
    <property type="entry name" value="NAD KINASE"/>
    <property type="match status" value="1"/>
</dbReference>
<dbReference type="GO" id="GO:0016301">
    <property type="term" value="F:kinase activity"/>
    <property type="evidence" value="ECO:0007669"/>
    <property type="project" value="UniProtKB-KW"/>
</dbReference>
<protein>
    <submittedName>
        <fullName evidence="2">ATP-NAD kinase</fullName>
    </submittedName>
</protein>
<feature type="region of interest" description="Disordered" evidence="1">
    <location>
        <begin position="1"/>
        <end position="38"/>
    </location>
</feature>
<keyword evidence="2" id="KW-0418">Kinase</keyword>
<evidence type="ECO:0000313" key="2">
    <source>
        <dbReference type="EMBL" id="MFC6752764.1"/>
    </source>
</evidence>
<keyword evidence="2" id="KW-0808">Transferase</keyword>
<name>A0ABD5S8A0_9EURY</name>
<proteinExistence type="predicted"/>
<feature type="region of interest" description="Disordered" evidence="1">
    <location>
        <begin position="258"/>
        <end position="280"/>
    </location>
</feature>
<dbReference type="PANTHER" id="PTHR20275:SF0">
    <property type="entry name" value="NAD KINASE"/>
    <property type="match status" value="1"/>
</dbReference>